<dbReference type="EMBL" id="CBTN010000038">
    <property type="protein sequence ID" value="CDH56505.1"/>
    <property type="molecule type" value="Genomic_DNA"/>
</dbReference>
<evidence type="ECO:0000256" key="1">
    <source>
        <dbReference type="ARBA" id="ARBA00022574"/>
    </source>
</evidence>
<keyword evidence="2" id="KW-0677">Repeat</keyword>
<dbReference type="VEuPathDB" id="FungiDB:LCOR_07540.1"/>
<keyword evidence="1" id="KW-0853">WD repeat</keyword>
<dbReference type="PANTHER" id="PTHR11227">
    <property type="entry name" value="WD-REPEAT PROTEIN INTERACTING WITH PHOSPHOINOSIDES WIPI -RELATED"/>
    <property type="match status" value="1"/>
</dbReference>
<dbReference type="Proteomes" id="UP000027586">
    <property type="component" value="Unassembled WGS sequence"/>
</dbReference>
<dbReference type="InterPro" id="IPR048720">
    <property type="entry name" value="PROPPIN"/>
</dbReference>
<dbReference type="OrthoDB" id="1667587at2759"/>
<keyword evidence="4" id="KW-1185">Reference proteome</keyword>
<protein>
    <submittedName>
        <fullName evidence="3">Wd40 repeat-like protein</fullName>
    </submittedName>
</protein>
<reference evidence="3" key="1">
    <citation type="submission" date="2013-08" db="EMBL/GenBank/DDBJ databases">
        <title>Gene expansion shapes genome architecture in the human pathogen Lichtheimia corymbifera: an evolutionary genomics analysis in the ancient terrestrial Mucorales (Mucoromycotina).</title>
        <authorList>
            <person name="Schwartze V.U."/>
            <person name="Winter S."/>
            <person name="Shelest E."/>
            <person name="Marcet-Houben M."/>
            <person name="Horn F."/>
            <person name="Wehner S."/>
            <person name="Hoffmann K."/>
            <person name="Riege K."/>
            <person name="Sammeth M."/>
            <person name="Nowrousian M."/>
            <person name="Valiante V."/>
            <person name="Linde J."/>
            <person name="Jacobsen I.D."/>
            <person name="Marz M."/>
            <person name="Brakhage A.A."/>
            <person name="Gabaldon T."/>
            <person name="Bocker S."/>
            <person name="Voigt K."/>
        </authorList>
    </citation>
    <scope>NUCLEOTIDE SEQUENCE [LARGE SCALE GENOMIC DNA]</scope>
    <source>
        <strain evidence="3">FSU 9682</strain>
    </source>
</reference>
<evidence type="ECO:0000313" key="3">
    <source>
        <dbReference type="EMBL" id="CDH56505.1"/>
    </source>
</evidence>
<proteinExistence type="predicted"/>
<comment type="caution">
    <text evidence="3">The sequence shown here is derived from an EMBL/GenBank/DDBJ whole genome shotgun (WGS) entry which is preliminary data.</text>
</comment>
<evidence type="ECO:0000313" key="4">
    <source>
        <dbReference type="Proteomes" id="UP000027586"/>
    </source>
</evidence>
<organism evidence="3 4">
    <name type="scientific">Lichtheimia corymbifera JMRC:FSU:9682</name>
    <dbReference type="NCBI Taxonomy" id="1263082"/>
    <lineage>
        <taxon>Eukaryota</taxon>
        <taxon>Fungi</taxon>
        <taxon>Fungi incertae sedis</taxon>
        <taxon>Mucoromycota</taxon>
        <taxon>Mucoromycotina</taxon>
        <taxon>Mucoromycetes</taxon>
        <taxon>Mucorales</taxon>
        <taxon>Lichtheimiaceae</taxon>
        <taxon>Lichtheimia</taxon>
    </lineage>
</organism>
<evidence type="ECO:0000256" key="2">
    <source>
        <dbReference type="ARBA" id="ARBA00022737"/>
    </source>
</evidence>
<dbReference type="AlphaFoldDB" id="A0A068S3H6"/>
<name>A0A068S3H6_9FUNG</name>
<sequence length="92" mass="10239">MNLPGDMEDSSDKILFLNFNQDFSCVSVGTETGYRMYNCDPFGRCYSKSGRGASIVEMLFCTSLVALVGVADQEGFNSRQLQIINTKTIDYL</sequence>
<gene>
    <name evidence="3" type="ORF">LCOR_07540.1</name>
</gene>
<accession>A0A068S3H6</accession>